<organism evidence="1 2">
    <name type="scientific">Myxacorys almedinensis A</name>
    <dbReference type="NCBI Taxonomy" id="2690445"/>
    <lineage>
        <taxon>Bacteria</taxon>
        <taxon>Bacillati</taxon>
        <taxon>Cyanobacteriota</taxon>
        <taxon>Cyanophyceae</taxon>
        <taxon>Leptolyngbyales</taxon>
        <taxon>Leptolyngbyaceae</taxon>
        <taxon>Myxacorys</taxon>
        <taxon>Myxacorys almedinensis</taxon>
    </lineage>
</organism>
<dbReference type="AlphaFoldDB" id="A0A8J7Z6D7"/>
<dbReference type="Proteomes" id="UP000646053">
    <property type="component" value="Unassembled WGS sequence"/>
</dbReference>
<evidence type="ECO:0000313" key="2">
    <source>
        <dbReference type="Proteomes" id="UP000646053"/>
    </source>
</evidence>
<gene>
    <name evidence="1" type="ORF">GS601_03280</name>
</gene>
<proteinExistence type="predicted"/>
<reference evidence="1" key="1">
    <citation type="submission" date="2019-12" db="EMBL/GenBank/DDBJ databases">
        <title>High-Quality draft genome sequences of three cyanobacteria isolated from the limestone walls of the Old Cathedral of Coimbra.</title>
        <authorList>
            <person name="Tiago I."/>
            <person name="Soares F."/>
            <person name="Portugal A."/>
        </authorList>
    </citation>
    <scope>NUCLEOTIDE SEQUENCE</scope>
    <source>
        <strain evidence="1">A</strain>
    </source>
</reference>
<protein>
    <submittedName>
        <fullName evidence="1">Uncharacterized protein</fullName>
    </submittedName>
</protein>
<dbReference type="EMBL" id="WVIE01000003">
    <property type="protein sequence ID" value="NDJ16320.1"/>
    <property type="molecule type" value="Genomic_DNA"/>
</dbReference>
<keyword evidence="2" id="KW-1185">Reference proteome</keyword>
<comment type="caution">
    <text evidence="1">The sequence shown here is derived from an EMBL/GenBank/DDBJ whole genome shotgun (WGS) entry which is preliminary data.</text>
</comment>
<dbReference type="RefSeq" id="WP_162421840.1">
    <property type="nucleotide sequence ID" value="NZ_WVIE01000003.1"/>
</dbReference>
<name>A0A8J7Z6D7_9CYAN</name>
<sequence length="55" mass="6353">MQPDASESRSSVRSHLRTPQAPFYVFYAKKKSRFPDIQDNLVRSQHLPQIAVNIP</sequence>
<evidence type="ECO:0000313" key="1">
    <source>
        <dbReference type="EMBL" id="NDJ16320.1"/>
    </source>
</evidence>
<accession>A0A8J7Z6D7</accession>